<feature type="region of interest" description="Disordered" evidence="1">
    <location>
        <begin position="248"/>
        <end position="270"/>
    </location>
</feature>
<evidence type="ECO:0000313" key="3">
    <source>
        <dbReference type="Proteomes" id="UP000008281"/>
    </source>
</evidence>
<feature type="region of interest" description="Disordered" evidence="1">
    <location>
        <begin position="165"/>
        <end position="193"/>
    </location>
</feature>
<keyword evidence="3" id="KW-1185">Reference proteome</keyword>
<evidence type="ECO:0000313" key="2">
    <source>
        <dbReference type="EMBL" id="EFP00444.1"/>
    </source>
</evidence>
<dbReference type="EMBL" id="DS268439">
    <property type="protein sequence ID" value="EFP00444.1"/>
    <property type="molecule type" value="Genomic_DNA"/>
</dbReference>
<feature type="compositionally biased region" description="Basic and acidic residues" evidence="1">
    <location>
        <begin position="170"/>
        <end position="179"/>
    </location>
</feature>
<dbReference type="eggNOG" id="KOG2501">
    <property type="taxonomic scope" value="Eukaryota"/>
</dbReference>
<sequence>MNDFYVTLPSSAPNSQFKNTSSRYVTRLPEVLNLERDKYVVAATDIIYPYSFVNVVKPLNFWIHFKSKTPPAHITFPPAHYADLNQIIETLNGVKKTVRQKRNAIDAELVNVIDQAKRIKREAPKAIDNLGNIQSEPDPIQDGQTKHIDGLGNVSTIGTTTITKPTLGGKDAKPQKIDDLGNTQSIGTVKLPPVLEDGQPKLIDGLGNTHSIDTTIKQSPAVNVDQPKEIDDLGNTQAIGTKSSPIVNIENPKETKSTKPSATVTKQHPAVKDGQQIAEFGNTQHPEETKSTKPSATVTKQHPAVKDGQQIDEFGNTQSNNTPTNPLPARLGVNVTDAKTTGTTISKQPSIVNNEQSRQIDELGNVQPVDTIDKQPPATTVLQIIDGLGNIQNTLRNLNPTNGGLSDFQLLIEMQKENEENWKMYTELQLLMLESSPKAETIEAFKNLRAKIQTDALISARDFLEFVEQNGRVHVNFLQPDIAFVELDDRCAYFLGYTDTIVKESATAPNKVDFFGNVSTLYLYCDVVDPIIVGNTKSSLLSVIPCRGSYGEMIHHTVAYPRYLPLMNSTIDSIRVDLLSEFDEPIDFNWGSTIIVLHFKKLE</sequence>
<dbReference type="AlphaFoldDB" id="E3MEP1"/>
<organism evidence="3">
    <name type="scientific">Caenorhabditis remanei</name>
    <name type="common">Caenorhabditis vulgaris</name>
    <dbReference type="NCBI Taxonomy" id="31234"/>
    <lineage>
        <taxon>Eukaryota</taxon>
        <taxon>Metazoa</taxon>
        <taxon>Ecdysozoa</taxon>
        <taxon>Nematoda</taxon>
        <taxon>Chromadorea</taxon>
        <taxon>Rhabditida</taxon>
        <taxon>Rhabditina</taxon>
        <taxon>Rhabditomorpha</taxon>
        <taxon>Rhabditoidea</taxon>
        <taxon>Rhabditidae</taxon>
        <taxon>Peloderinae</taxon>
        <taxon>Caenorhabditis</taxon>
    </lineage>
</organism>
<proteinExistence type="predicted"/>
<reference evidence="2" key="1">
    <citation type="submission" date="2007-07" db="EMBL/GenBank/DDBJ databases">
        <title>PCAP assembly of the Caenorhabditis remanei genome.</title>
        <authorList>
            <consortium name="The Caenorhabditis remanei Sequencing Consortium"/>
            <person name="Wilson R.K."/>
        </authorList>
    </citation>
    <scope>NUCLEOTIDE SEQUENCE [LARGE SCALE GENOMIC DNA]</scope>
    <source>
        <strain evidence="2">PB4641</strain>
    </source>
</reference>
<name>E3MEP1_CAERE</name>
<protein>
    <submittedName>
        <fullName evidence="2">Uncharacterized protein</fullName>
    </submittedName>
</protein>
<evidence type="ECO:0000256" key="1">
    <source>
        <dbReference type="SAM" id="MobiDB-lite"/>
    </source>
</evidence>
<dbReference type="HOGENOM" id="CLU_015332_1_0_1"/>
<gene>
    <name evidence="2" type="ORF">CRE_21760</name>
</gene>
<dbReference type="OMA" id="PAHITFP"/>
<feature type="region of interest" description="Disordered" evidence="1">
    <location>
        <begin position="282"/>
        <end position="304"/>
    </location>
</feature>
<accession>E3MEP1</accession>
<dbReference type="Proteomes" id="UP000008281">
    <property type="component" value="Unassembled WGS sequence"/>
</dbReference>